<keyword evidence="1" id="KW-0812">Transmembrane</keyword>
<organism evidence="4 5">
    <name type="scientific">Chryseosolibacter histidini</name>
    <dbReference type="NCBI Taxonomy" id="2782349"/>
    <lineage>
        <taxon>Bacteria</taxon>
        <taxon>Pseudomonadati</taxon>
        <taxon>Bacteroidota</taxon>
        <taxon>Cytophagia</taxon>
        <taxon>Cytophagales</taxon>
        <taxon>Chryseotaleaceae</taxon>
        <taxon>Chryseosolibacter</taxon>
    </lineage>
</organism>
<protein>
    <submittedName>
        <fullName evidence="4">Gliding motility-associated ABC transporter substrate-binding protein GldG</fullName>
    </submittedName>
</protein>
<dbReference type="InterPro" id="IPR019196">
    <property type="entry name" value="ABC_transp_unknown"/>
</dbReference>
<dbReference type="Pfam" id="PF09822">
    <property type="entry name" value="ABC_transp_aux"/>
    <property type="match status" value="1"/>
</dbReference>
<dbReference type="InterPro" id="IPR019863">
    <property type="entry name" value="Motility-assoc_ABC-rel_GldG"/>
</dbReference>
<evidence type="ECO:0000259" key="2">
    <source>
        <dbReference type="Pfam" id="PF09822"/>
    </source>
</evidence>
<feature type="domain" description="ABC-type uncharacterised transport system" evidence="2">
    <location>
        <begin position="197"/>
        <end position="495"/>
    </location>
</feature>
<keyword evidence="1" id="KW-0472">Membrane</keyword>
<evidence type="ECO:0000313" key="5">
    <source>
        <dbReference type="Proteomes" id="UP001319200"/>
    </source>
</evidence>
<name>A0AAP2DR92_9BACT</name>
<dbReference type="EMBL" id="JAHESF010000029">
    <property type="protein sequence ID" value="MBT1699782.1"/>
    <property type="molecule type" value="Genomic_DNA"/>
</dbReference>
<comment type="caution">
    <text evidence="4">The sequence shown here is derived from an EMBL/GenBank/DDBJ whole genome shotgun (WGS) entry which is preliminary data.</text>
</comment>
<keyword evidence="1" id="KW-1133">Transmembrane helix</keyword>
<feature type="domain" description="DUF7088" evidence="3">
    <location>
        <begin position="40"/>
        <end position="150"/>
    </location>
</feature>
<feature type="transmembrane region" description="Helical" evidence="1">
    <location>
        <begin position="12"/>
        <end position="34"/>
    </location>
</feature>
<evidence type="ECO:0000259" key="3">
    <source>
        <dbReference type="Pfam" id="PF23357"/>
    </source>
</evidence>
<accession>A0AAP2DR92</accession>
<feature type="transmembrane region" description="Helical" evidence="1">
    <location>
        <begin position="530"/>
        <end position="552"/>
    </location>
</feature>
<proteinExistence type="predicted"/>
<dbReference type="Proteomes" id="UP001319200">
    <property type="component" value="Unassembled WGS sequence"/>
</dbReference>
<gene>
    <name evidence="4" type="primary">gldG</name>
    <name evidence="4" type="ORF">KK083_23040</name>
</gene>
<dbReference type="NCBIfam" id="TIGR03521">
    <property type="entry name" value="GldG"/>
    <property type="match status" value="1"/>
</dbReference>
<dbReference type="AlphaFoldDB" id="A0AAP2DR92"/>
<dbReference type="Pfam" id="PF23357">
    <property type="entry name" value="DUF7088"/>
    <property type="match status" value="1"/>
</dbReference>
<reference evidence="4 5" key="1">
    <citation type="submission" date="2021-05" db="EMBL/GenBank/DDBJ databases">
        <title>A Polyphasic approach of four new species of the genus Ohtaekwangia: Ohtaekwangia histidinii sp. nov., Ohtaekwangia cretensis sp. nov., Ohtaekwangia indiensis sp. nov., Ohtaekwangia reichenbachii sp. nov. from diverse environment.</title>
        <authorList>
            <person name="Octaviana S."/>
        </authorList>
    </citation>
    <scope>NUCLEOTIDE SEQUENCE [LARGE SCALE GENOMIC DNA]</scope>
    <source>
        <strain evidence="4 5">PWU4</strain>
    </source>
</reference>
<evidence type="ECO:0000256" key="1">
    <source>
        <dbReference type="SAM" id="Phobius"/>
    </source>
</evidence>
<keyword evidence="5" id="KW-1185">Reference proteome</keyword>
<dbReference type="RefSeq" id="WP_254167955.1">
    <property type="nucleotide sequence ID" value="NZ_JAHESF010000029.1"/>
</dbReference>
<sequence length="560" mass="62955">MVNWKSKKLSDMLMLANGLVLLVLINIVSSILFFRADLTEEKRYSIKEPTKALLRDLDDDVYIEVYLEGDINAGFRRFQTAIRETLEEFRVYSGNKIRYAFIDPAIATGQKARNEFMAELASKGIQPTRVFDNRDGQRTEKLVFPGALISYGGAETGVNLLTSNLGTSSEEKLNRSIEGIEFELAHAIYKLTVETPKRIGLVRGHGELDGAQAMAFRSALQEVYDVVDVSLSAGNLDDFDALVVAKPTTTFSEIEKYRLDQYIMRRGNVLLLLDKLEASMDSASREDYFAFPYNLNLDDQLFKYGVRINMDLVQDRSSGLTPVVTGQSGSKPEIQLMEWPFFPLINRYADHSITHNLDAVVMRFASSIDTVKADGIRKTPLLFTSQYSRTLTAPVNVSIPALRRDIKPENYSKQFIPVGYLLEGQFTSLFRNRFLPEGADKASFTAAGGPAKIIVVADGDLAANAVHPRTRQPQPLGFDVFTNYTYANQDLLMNMLAYLTDENGLIKARNKEIKIRPLDRQKVASEKLKWQLINLALPLVVLVAFGTARAFVRKKRYASF</sequence>
<evidence type="ECO:0000313" key="4">
    <source>
        <dbReference type="EMBL" id="MBT1699782.1"/>
    </source>
</evidence>
<dbReference type="InterPro" id="IPR055396">
    <property type="entry name" value="DUF7088"/>
</dbReference>